<dbReference type="Gene3D" id="2.130.10.10">
    <property type="entry name" value="YVTN repeat-like/Quinoprotein amine dehydrogenase"/>
    <property type="match status" value="1"/>
</dbReference>
<feature type="transmembrane region" description="Helical" evidence="1">
    <location>
        <begin position="7"/>
        <end position="25"/>
    </location>
</feature>
<dbReference type="SUPFAM" id="SSF82171">
    <property type="entry name" value="DPP6 N-terminal domain-like"/>
    <property type="match status" value="1"/>
</dbReference>
<dbReference type="Proteomes" id="UP000512286">
    <property type="component" value="Chromosome"/>
</dbReference>
<dbReference type="AlphaFoldDB" id="A0A7D6VRP9"/>
<dbReference type="KEGG" id="cint:HZF06_01610"/>
<dbReference type="InterPro" id="IPR015943">
    <property type="entry name" value="WD40/YVTN_repeat-like_dom_sf"/>
</dbReference>
<name>A0A7D6VRP9_9CLOT</name>
<accession>A0A7D6VRP9</accession>
<dbReference type="RefSeq" id="WP_181602174.1">
    <property type="nucleotide sequence ID" value="NZ_CP059378.1"/>
</dbReference>
<proteinExistence type="predicted"/>
<reference evidence="2 3" key="1">
    <citation type="submission" date="2020-07" db="EMBL/GenBank/DDBJ databases">
        <title>Electron transfer.</title>
        <authorList>
            <person name="Huang L."/>
            <person name="Liu X."/>
            <person name="Zhou S."/>
        </authorList>
    </citation>
    <scope>NUCLEOTIDE SEQUENCE [LARGE SCALE GENOMIC DNA]</scope>
    <source>
        <strain evidence="2 3">Lx1</strain>
    </source>
</reference>
<evidence type="ECO:0000313" key="3">
    <source>
        <dbReference type="Proteomes" id="UP000512286"/>
    </source>
</evidence>
<evidence type="ECO:0000313" key="2">
    <source>
        <dbReference type="EMBL" id="QLY80308.1"/>
    </source>
</evidence>
<evidence type="ECO:0000256" key="1">
    <source>
        <dbReference type="SAM" id="Phobius"/>
    </source>
</evidence>
<keyword evidence="1" id="KW-0812">Transmembrane</keyword>
<keyword evidence="1" id="KW-0472">Membrane</keyword>
<gene>
    <name evidence="2" type="ORF">HZF06_01610</name>
</gene>
<keyword evidence="1" id="KW-1133">Transmembrane helix</keyword>
<organism evidence="2 3">
    <name type="scientific">Clostridium intestinale</name>
    <dbReference type="NCBI Taxonomy" id="36845"/>
    <lineage>
        <taxon>Bacteria</taxon>
        <taxon>Bacillati</taxon>
        <taxon>Bacillota</taxon>
        <taxon>Clostridia</taxon>
        <taxon>Eubacteriales</taxon>
        <taxon>Clostridiaceae</taxon>
        <taxon>Clostridium</taxon>
    </lineage>
</organism>
<sequence>MIKLRKILVWIIISLTIQTSILFYLNKFYLAEEYKITFIQEEKEVYKEAVKEVNIPKTGKNIKLSPSGKYAYYLLENIPHIINLADNKDNLVNLEYDINNYFFKWHDFDDKLIITERIKSKKNDEIKLYIYDAKDNKKQEALDYNNVSRFYKLPGKNMNVRDIRLNTLNTIIYVKSEKENGSTYIDRLDISDGMIELPIKNINIGNFFVLKEKDEVVFEDRSNKNIYITNKGKTEEIKISAESKSILLNIDKDDNIYVGEIENNMVKAIFYNNQNDGEWKKIELTELIGKDSIYFFNPKEIYTVDSIENTVTNITTGKKKSFEGTFLDMNSSGILSSKSEGSIFTKVKEEEK</sequence>
<dbReference type="EMBL" id="CP059378">
    <property type="protein sequence ID" value="QLY80308.1"/>
    <property type="molecule type" value="Genomic_DNA"/>
</dbReference>
<protein>
    <submittedName>
        <fullName evidence="2">Uncharacterized protein</fullName>
    </submittedName>
</protein>